<dbReference type="RefSeq" id="WP_067512200.1">
    <property type="nucleotide sequence ID" value="NZ_QNRE01000002.1"/>
</dbReference>
<evidence type="ECO:0000256" key="3">
    <source>
        <dbReference type="ARBA" id="ARBA00015325"/>
    </source>
</evidence>
<evidence type="ECO:0000256" key="10">
    <source>
        <dbReference type="ARBA" id="ARBA00023186"/>
    </source>
</evidence>
<evidence type="ECO:0000313" key="21">
    <source>
        <dbReference type="Proteomes" id="UP000252586"/>
    </source>
</evidence>
<dbReference type="EMBL" id="QNRE01000002">
    <property type="protein sequence ID" value="RBO94323.1"/>
    <property type="molecule type" value="Genomic_DNA"/>
</dbReference>
<keyword evidence="21" id="KW-1185">Reference proteome</keyword>
<comment type="subcellular location">
    <subcellularLocation>
        <location evidence="1">Cell membrane</location>
        <topology evidence="1">Multi-pass membrane protein</topology>
    </subcellularLocation>
    <subcellularLocation>
        <location evidence="16">Membrane</location>
        <topology evidence="16">Multi-pass membrane protein</topology>
    </subcellularLocation>
</comment>
<comment type="caution">
    <text evidence="20">The sequence shown here is derived from an EMBL/GenBank/DDBJ whole genome shotgun (WGS) entry which is preliminary data.</text>
</comment>
<sequence>MLDIVYYPVSAVLKAWHSLFALAFGPASAVAWVLAIVFLVITFRAALIPVALRQTRTQAAMLRLRPRVDALKAKYPDDPRTLATETQALYREQGVRPLAGCLPLLGQALVFFGLFHVLRSFDRTHAVGQLPFQATAAPMSAEQNARTPNYLFEADGVRAFLDAHVFGAPLSATLAGQPTVPMMLVAGALVLAAAVATHFTARGAAARQTAAQPALLTTLTLWVFPAGLLIGGPLLPVAILVYWVANNGWTLGQQYLVHRRVDAETAVAAPVSASRATAPKPGAKPVRGQRTQTTRRARK</sequence>
<keyword evidence="4" id="KW-0813">Transport</keyword>
<proteinExistence type="inferred from homology"/>
<dbReference type="Proteomes" id="UP000252586">
    <property type="component" value="Unassembled WGS sequence"/>
</dbReference>
<feature type="domain" description="Membrane insertase YidC/Oxa/ALB C-terminal" evidence="19">
    <location>
        <begin position="32"/>
        <end position="259"/>
    </location>
</feature>
<evidence type="ECO:0000256" key="16">
    <source>
        <dbReference type="RuleBase" id="RU003945"/>
    </source>
</evidence>
<evidence type="ECO:0000256" key="14">
    <source>
        <dbReference type="ARBA" id="ARBA00033245"/>
    </source>
</evidence>
<dbReference type="InterPro" id="IPR047196">
    <property type="entry name" value="YidC_ALB_C"/>
</dbReference>
<evidence type="ECO:0000256" key="15">
    <source>
        <dbReference type="ARBA" id="ARBA00033342"/>
    </source>
</evidence>
<feature type="transmembrane region" description="Helical" evidence="18">
    <location>
        <begin position="20"/>
        <end position="47"/>
    </location>
</feature>
<name>A0A366DW66_9NOCA</name>
<keyword evidence="8 18" id="KW-1133">Transmembrane helix</keyword>
<evidence type="ECO:0000256" key="18">
    <source>
        <dbReference type="SAM" id="Phobius"/>
    </source>
</evidence>
<keyword evidence="10" id="KW-0143">Chaperone</keyword>
<evidence type="ECO:0000256" key="5">
    <source>
        <dbReference type="ARBA" id="ARBA00022475"/>
    </source>
</evidence>
<accession>A0A366DW66</accession>
<feature type="transmembrane region" description="Helical" evidence="18">
    <location>
        <begin position="221"/>
        <end position="245"/>
    </location>
</feature>
<dbReference type="STRING" id="1210090.GCA_001613185_05237"/>
<feature type="transmembrane region" description="Helical" evidence="18">
    <location>
        <begin position="180"/>
        <end position="201"/>
    </location>
</feature>
<dbReference type="NCBIfam" id="TIGR03592">
    <property type="entry name" value="yidC_oxa1_cterm"/>
    <property type="match status" value="1"/>
</dbReference>
<evidence type="ECO:0000256" key="4">
    <source>
        <dbReference type="ARBA" id="ARBA00022448"/>
    </source>
</evidence>
<dbReference type="PANTHER" id="PTHR12428">
    <property type="entry name" value="OXA1"/>
    <property type="match status" value="1"/>
</dbReference>
<dbReference type="GO" id="GO:0032977">
    <property type="term" value="F:membrane insertase activity"/>
    <property type="evidence" value="ECO:0007669"/>
    <property type="project" value="InterPro"/>
</dbReference>
<evidence type="ECO:0000256" key="1">
    <source>
        <dbReference type="ARBA" id="ARBA00004651"/>
    </source>
</evidence>
<comment type="similarity">
    <text evidence="2">Belongs to the OXA1/ALB3/YidC family. Type 1 subfamily.</text>
</comment>
<keyword evidence="9 18" id="KW-0472">Membrane</keyword>
<dbReference type="OrthoDB" id="9780552at2"/>
<dbReference type="Pfam" id="PF02096">
    <property type="entry name" value="60KD_IMP"/>
    <property type="match status" value="1"/>
</dbReference>
<keyword evidence="5" id="KW-1003">Cell membrane</keyword>
<dbReference type="PANTHER" id="PTHR12428:SF65">
    <property type="entry name" value="CYTOCHROME C OXIDASE ASSEMBLY PROTEIN COX18, MITOCHONDRIAL"/>
    <property type="match status" value="1"/>
</dbReference>
<evidence type="ECO:0000256" key="9">
    <source>
        <dbReference type="ARBA" id="ARBA00023136"/>
    </source>
</evidence>
<dbReference type="GO" id="GO:0015031">
    <property type="term" value="P:protein transport"/>
    <property type="evidence" value="ECO:0007669"/>
    <property type="project" value="UniProtKB-KW"/>
</dbReference>
<dbReference type="GO" id="GO:0051205">
    <property type="term" value="P:protein insertion into membrane"/>
    <property type="evidence" value="ECO:0007669"/>
    <property type="project" value="TreeGrafter"/>
</dbReference>
<evidence type="ECO:0000313" key="20">
    <source>
        <dbReference type="EMBL" id="RBO94323.1"/>
    </source>
</evidence>
<dbReference type="AlphaFoldDB" id="A0A366DW66"/>
<keyword evidence="6 16" id="KW-0812">Transmembrane</keyword>
<comment type="function">
    <text evidence="11">Required for the insertion and/or proper folding and/or complex formation of integral membrane proteins into the membrane. Involved in integration of membrane proteins that insert both dependently and independently of the Sec translocase complex, as well as at least some lipoproteins. Aids folding of multispanning membrane proteins.</text>
</comment>
<evidence type="ECO:0000256" key="17">
    <source>
        <dbReference type="SAM" id="MobiDB-lite"/>
    </source>
</evidence>
<comment type="subunit">
    <text evidence="12">Interacts with the Sec translocase complex via SecD. Specifically interacts with transmembrane segments of nascent integral membrane proteins during membrane integration.</text>
</comment>
<dbReference type="NCBIfam" id="NF002899">
    <property type="entry name" value="PRK03449.1"/>
    <property type="match status" value="1"/>
</dbReference>
<evidence type="ECO:0000256" key="7">
    <source>
        <dbReference type="ARBA" id="ARBA00022927"/>
    </source>
</evidence>
<evidence type="ECO:0000256" key="12">
    <source>
        <dbReference type="ARBA" id="ARBA00026028"/>
    </source>
</evidence>
<dbReference type="CDD" id="cd20070">
    <property type="entry name" value="5TM_YidC_Alb3"/>
    <property type="match status" value="1"/>
</dbReference>
<evidence type="ECO:0000256" key="2">
    <source>
        <dbReference type="ARBA" id="ARBA00010527"/>
    </source>
</evidence>
<feature type="region of interest" description="Disordered" evidence="17">
    <location>
        <begin position="270"/>
        <end position="299"/>
    </location>
</feature>
<dbReference type="InterPro" id="IPR028055">
    <property type="entry name" value="YidC/Oxa/ALB_C"/>
</dbReference>
<evidence type="ECO:0000256" key="11">
    <source>
        <dbReference type="ARBA" id="ARBA00025034"/>
    </source>
</evidence>
<dbReference type="GO" id="GO:0005886">
    <property type="term" value="C:plasma membrane"/>
    <property type="evidence" value="ECO:0007669"/>
    <property type="project" value="UniProtKB-SubCell"/>
</dbReference>
<dbReference type="InterPro" id="IPR001708">
    <property type="entry name" value="YidC/ALB3/OXA1/COX18"/>
</dbReference>
<reference evidence="20 21" key="1">
    <citation type="submission" date="2018-06" db="EMBL/GenBank/DDBJ databases">
        <title>Genomic Encyclopedia of Type Strains, Phase IV (KMG-IV): sequencing the most valuable type-strain genomes for metagenomic binning, comparative biology and taxonomic classification.</title>
        <authorList>
            <person name="Goeker M."/>
        </authorList>
    </citation>
    <scope>NUCLEOTIDE SEQUENCE [LARGE SCALE GENOMIC DNA]</scope>
    <source>
        <strain evidence="20 21">DSM 44599</strain>
    </source>
</reference>
<protein>
    <recommendedName>
        <fullName evidence="3">Membrane protein insertase YidC</fullName>
    </recommendedName>
    <alternativeName>
        <fullName evidence="15">Foldase YidC</fullName>
    </alternativeName>
    <alternativeName>
        <fullName evidence="14">Membrane integrase YidC</fullName>
    </alternativeName>
    <alternativeName>
        <fullName evidence="13">Membrane protein YidC</fullName>
    </alternativeName>
</protein>
<organism evidence="20 21">
    <name type="scientific">Nocardia puris</name>
    <dbReference type="NCBI Taxonomy" id="208602"/>
    <lineage>
        <taxon>Bacteria</taxon>
        <taxon>Bacillati</taxon>
        <taxon>Actinomycetota</taxon>
        <taxon>Actinomycetes</taxon>
        <taxon>Mycobacteriales</taxon>
        <taxon>Nocardiaceae</taxon>
        <taxon>Nocardia</taxon>
    </lineage>
</organism>
<gene>
    <name evidence="20" type="ORF">DFR74_102746</name>
</gene>
<evidence type="ECO:0000256" key="6">
    <source>
        <dbReference type="ARBA" id="ARBA00022692"/>
    </source>
</evidence>
<evidence type="ECO:0000256" key="8">
    <source>
        <dbReference type="ARBA" id="ARBA00022989"/>
    </source>
</evidence>
<evidence type="ECO:0000259" key="19">
    <source>
        <dbReference type="Pfam" id="PF02096"/>
    </source>
</evidence>
<evidence type="ECO:0000256" key="13">
    <source>
        <dbReference type="ARBA" id="ARBA00031538"/>
    </source>
</evidence>
<keyword evidence="7" id="KW-0653">Protein transport</keyword>